<dbReference type="PANTHER" id="PTHR24291">
    <property type="entry name" value="CYTOCHROME P450 FAMILY 4"/>
    <property type="match status" value="1"/>
</dbReference>
<reference evidence="9" key="1">
    <citation type="journal article" date="2020" name="J. Eukaryot. Microbiol.">
        <title>De novo Sequencing, Assembly and Annotation of the Transcriptome for the Free-Living Testate Amoeba Arcella intermedia.</title>
        <authorList>
            <person name="Ribeiro G.M."/>
            <person name="Porfirio-Sousa A.L."/>
            <person name="Maurer-Alcala X.X."/>
            <person name="Katz L.A."/>
            <person name="Lahr D.J.G."/>
        </authorList>
    </citation>
    <scope>NUCLEOTIDE SEQUENCE</scope>
</reference>
<dbReference type="GO" id="GO:0016705">
    <property type="term" value="F:oxidoreductase activity, acting on paired donors, with incorporation or reduction of molecular oxygen"/>
    <property type="evidence" value="ECO:0007669"/>
    <property type="project" value="InterPro"/>
</dbReference>
<dbReference type="InterPro" id="IPR001128">
    <property type="entry name" value="Cyt_P450"/>
</dbReference>
<dbReference type="PANTHER" id="PTHR24291:SF50">
    <property type="entry name" value="BIFUNCTIONAL ALBAFLAVENONE MONOOXYGENASE_TERPENE SYNTHASE"/>
    <property type="match status" value="1"/>
</dbReference>
<dbReference type="EMBL" id="GIBP01003043">
    <property type="protein sequence ID" value="NDV32012.1"/>
    <property type="molecule type" value="Transcribed_RNA"/>
</dbReference>
<organism evidence="9">
    <name type="scientific">Arcella intermedia</name>
    <dbReference type="NCBI Taxonomy" id="1963864"/>
    <lineage>
        <taxon>Eukaryota</taxon>
        <taxon>Amoebozoa</taxon>
        <taxon>Tubulinea</taxon>
        <taxon>Elardia</taxon>
        <taxon>Arcellinida</taxon>
        <taxon>Sphaerothecina</taxon>
        <taxon>Arcellidae</taxon>
        <taxon>Arcella</taxon>
    </lineage>
</organism>
<dbReference type="InterPro" id="IPR036396">
    <property type="entry name" value="Cyt_P450_sf"/>
</dbReference>
<dbReference type="InterPro" id="IPR017972">
    <property type="entry name" value="Cyt_P450_CS"/>
</dbReference>
<dbReference type="Gene3D" id="1.10.630.10">
    <property type="entry name" value="Cytochrome P450"/>
    <property type="match status" value="1"/>
</dbReference>
<comment type="cofactor">
    <cofactor evidence="7">
        <name>heme</name>
        <dbReference type="ChEBI" id="CHEBI:30413"/>
    </cofactor>
</comment>
<evidence type="ECO:0000256" key="6">
    <source>
        <dbReference type="ARBA" id="ARBA00023033"/>
    </source>
</evidence>
<dbReference type="Pfam" id="PF00067">
    <property type="entry name" value="p450"/>
    <property type="match status" value="1"/>
</dbReference>
<dbReference type="PRINTS" id="PR00385">
    <property type="entry name" value="P450"/>
</dbReference>
<evidence type="ECO:0000256" key="3">
    <source>
        <dbReference type="ARBA" id="ARBA00022723"/>
    </source>
</evidence>
<dbReference type="InterPro" id="IPR002401">
    <property type="entry name" value="Cyt_P450_E_grp-I"/>
</dbReference>
<evidence type="ECO:0000256" key="8">
    <source>
        <dbReference type="RuleBase" id="RU000461"/>
    </source>
</evidence>
<dbReference type="GO" id="GO:0005506">
    <property type="term" value="F:iron ion binding"/>
    <property type="evidence" value="ECO:0007669"/>
    <property type="project" value="InterPro"/>
</dbReference>
<evidence type="ECO:0000256" key="4">
    <source>
        <dbReference type="ARBA" id="ARBA00023002"/>
    </source>
</evidence>
<dbReference type="PRINTS" id="PR00463">
    <property type="entry name" value="EP450I"/>
</dbReference>
<evidence type="ECO:0008006" key="10">
    <source>
        <dbReference type="Google" id="ProtNLM"/>
    </source>
</evidence>
<feature type="binding site" description="axial binding residue" evidence="7">
    <location>
        <position position="355"/>
    </location>
    <ligand>
        <name>heme</name>
        <dbReference type="ChEBI" id="CHEBI:30413"/>
    </ligand>
    <ligandPart>
        <name>Fe</name>
        <dbReference type="ChEBI" id="CHEBI:18248"/>
    </ligandPart>
</feature>
<dbReference type="PROSITE" id="PS00086">
    <property type="entry name" value="CYTOCHROME_P450"/>
    <property type="match status" value="1"/>
</dbReference>
<dbReference type="InterPro" id="IPR050196">
    <property type="entry name" value="Cytochrome_P450_Monoox"/>
</dbReference>
<evidence type="ECO:0000256" key="1">
    <source>
        <dbReference type="ARBA" id="ARBA00010617"/>
    </source>
</evidence>
<protein>
    <recommendedName>
        <fullName evidence="10">Cytochrome P450</fullName>
    </recommendedName>
</protein>
<evidence type="ECO:0000256" key="2">
    <source>
        <dbReference type="ARBA" id="ARBA00022617"/>
    </source>
</evidence>
<evidence type="ECO:0000313" key="9">
    <source>
        <dbReference type="EMBL" id="NDV32012.1"/>
    </source>
</evidence>
<keyword evidence="2 7" id="KW-0349">Heme</keyword>
<keyword evidence="5 7" id="KW-0408">Iron</keyword>
<keyword evidence="6 8" id="KW-0503">Monooxygenase</keyword>
<proteinExistence type="inferred from homology"/>
<dbReference type="GO" id="GO:0020037">
    <property type="term" value="F:heme binding"/>
    <property type="evidence" value="ECO:0007669"/>
    <property type="project" value="InterPro"/>
</dbReference>
<keyword evidence="3 7" id="KW-0479">Metal-binding</keyword>
<accession>A0A6B2L4U5</accession>
<keyword evidence="4 8" id="KW-0560">Oxidoreductase</keyword>
<comment type="similarity">
    <text evidence="1 8">Belongs to the cytochrome P450 family.</text>
</comment>
<dbReference type="AlphaFoldDB" id="A0A6B2L4U5"/>
<evidence type="ECO:0000256" key="7">
    <source>
        <dbReference type="PIRSR" id="PIRSR602401-1"/>
    </source>
</evidence>
<dbReference type="SUPFAM" id="SSF48264">
    <property type="entry name" value="Cytochrome P450"/>
    <property type="match status" value="1"/>
</dbReference>
<evidence type="ECO:0000256" key="5">
    <source>
        <dbReference type="ARBA" id="ARBA00023004"/>
    </source>
</evidence>
<sequence length="411" mass="47700">MAVDPDASQFILKNSQTFRKCNDFVPSRKLKDEIGLSIVVANDDDWRRHRSFSNSAFTTDSYKSYYPSFVEITNKFISKLSQLKGEDINFTPWSSRYTLDVLGKSMFHYDFQNLDSESDEYYNAYREVMDNMVSRNLHAVLLAIFPFIEKLPLSANNHLHNSLRKLIFLFDKVIAERNKGETEKYGDILDHLLEGNQDNALSRTEFVSDLAAFFIAGHETTASALCWAVVELAERKEVQERLYEEIVREYGEGVPDFEELHHNTLPYLDWFIKENLRMHAPVNLFPSRIAVADAAYKNQVIPKGSYIGFATDVIHYHPDFWEEPEKFDPERFSPERKKGRHKFAYQPFSLGARQCIGMDFSELEQKLFLVKLLQNFQVVPPETLPKTDLKEPIPFGKLPISNIRLLPRQST</sequence>
<dbReference type="GO" id="GO:0004497">
    <property type="term" value="F:monooxygenase activity"/>
    <property type="evidence" value="ECO:0007669"/>
    <property type="project" value="UniProtKB-KW"/>
</dbReference>
<name>A0A6B2L4U5_9EUKA</name>